<evidence type="ECO:0008006" key="4">
    <source>
        <dbReference type="Google" id="ProtNLM"/>
    </source>
</evidence>
<feature type="region of interest" description="Disordered" evidence="1">
    <location>
        <begin position="309"/>
        <end position="338"/>
    </location>
</feature>
<gene>
    <name evidence="2" type="ORF">ISN44_As04g010510</name>
</gene>
<dbReference type="OrthoDB" id="10265512at2759"/>
<feature type="compositionally biased region" description="Basic and acidic residues" evidence="1">
    <location>
        <begin position="313"/>
        <end position="329"/>
    </location>
</feature>
<comment type="caution">
    <text evidence="2">The sequence shown here is derived from an EMBL/GenBank/DDBJ whole genome shotgun (WGS) entry which is preliminary data.</text>
</comment>
<dbReference type="EMBL" id="JAEFBJ010000004">
    <property type="protein sequence ID" value="KAG7620029.1"/>
    <property type="molecule type" value="Genomic_DNA"/>
</dbReference>
<evidence type="ECO:0000313" key="2">
    <source>
        <dbReference type="EMBL" id="KAG7620029.1"/>
    </source>
</evidence>
<name>A0A8T2E9B2_ARASU</name>
<organism evidence="2 3">
    <name type="scientific">Arabidopsis suecica</name>
    <name type="common">Swedish thale-cress</name>
    <name type="synonym">Cardaminopsis suecica</name>
    <dbReference type="NCBI Taxonomy" id="45249"/>
    <lineage>
        <taxon>Eukaryota</taxon>
        <taxon>Viridiplantae</taxon>
        <taxon>Streptophyta</taxon>
        <taxon>Embryophyta</taxon>
        <taxon>Tracheophyta</taxon>
        <taxon>Spermatophyta</taxon>
        <taxon>Magnoliopsida</taxon>
        <taxon>eudicotyledons</taxon>
        <taxon>Gunneridae</taxon>
        <taxon>Pentapetalae</taxon>
        <taxon>rosids</taxon>
        <taxon>malvids</taxon>
        <taxon>Brassicales</taxon>
        <taxon>Brassicaceae</taxon>
        <taxon>Camelineae</taxon>
        <taxon>Arabidopsis</taxon>
    </lineage>
</organism>
<reference evidence="2 3" key="1">
    <citation type="submission" date="2020-12" db="EMBL/GenBank/DDBJ databases">
        <title>Concerted genomic and epigenomic changes stabilize Arabidopsis allopolyploids.</title>
        <authorList>
            <person name="Chen Z."/>
        </authorList>
    </citation>
    <scope>NUCLEOTIDE SEQUENCE [LARGE SCALE GENOMIC DNA]</scope>
    <source>
        <strain evidence="2">As9502</strain>
        <tissue evidence="2">Leaf</tissue>
    </source>
</reference>
<proteinExistence type="predicted"/>
<keyword evidence="3" id="KW-1185">Reference proteome</keyword>
<evidence type="ECO:0000256" key="1">
    <source>
        <dbReference type="SAM" id="MobiDB-lite"/>
    </source>
</evidence>
<evidence type="ECO:0000313" key="3">
    <source>
        <dbReference type="Proteomes" id="UP000694251"/>
    </source>
</evidence>
<protein>
    <recommendedName>
        <fullName evidence="4">Reverse transcriptase domain-containing protein</fullName>
    </recommendedName>
</protein>
<accession>A0A8T2E9B2</accession>
<sequence length="338" mass="38060">MEFPRGNVRGSRIVCQLEGMDYDLCNGTMNESIVEWGTDSLRLGDPLSPYLFMLCFERLCHQIETAVGRKEWKPISISRGGPKLSHVCFKNDLILFADSSLAQVGWRLMNNVDSLQARVLRIKNKVGRIQNGTWLTLKEAKRELGQAFDGWSFTRQPGPATSGGVLRLSNYGCGKCVTVRFCDGKTYDAKDGESRAINRDLNVGAVKIYRDSKDEDQAYVLNYFPYNLELNDNRGKNKGLQGYRVLIWKQYGTINLDVFYDEMKIWCKTNDLGIYTSDGELKYYKSVIARHREEGGISVIGFETAEGATTAAAKKEEDENEEASAKVEEANEETSTNA</sequence>
<dbReference type="AlphaFoldDB" id="A0A8T2E9B2"/>
<dbReference type="Proteomes" id="UP000694251">
    <property type="component" value="Chromosome 4"/>
</dbReference>